<accession>A0A1F5VUT8</accession>
<keyword evidence="2" id="KW-1003">Cell membrane</keyword>
<feature type="transmembrane region" description="Helical" evidence="6">
    <location>
        <begin position="15"/>
        <end position="35"/>
    </location>
</feature>
<feature type="transmembrane region" description="Helical" evidence="6">
    <location>
        <begin position="123"/>
        <end position="147"/>
    </location>
</feature>
<evidence type="ECO:0000256" key="5">
    <source>
        <dbReference type="ARBA" id="ARBA00023136"/>
    </source>
</evidence>
<feature type="transmembrane region" description="Helical" evidence="6">
    <location>
        <begin position="188"/>
        <end position="206"/>
    </location>
</feature>
<feature type="transmembrane region" description="Helical" evidence="6">
    <location>
        <begin position="374"/>
        <end position="395"/>
    </location>
</feature>
<comment type="subcellular location">
    <subcellularLocation>
        <location evidence="1">Cell membrane</location>
        <topology evidence="1">Multi-pass membrane protein</topology>
    </subcellularLocation>
</comment>
<name>A0A1F5VUT8_9BACT</name>
<feature type="transmembrane region" description="Helical" evidence="6">
    <location>
        <begin position="250"/>
        <end position="266"/>
    </location>
</feature>
<feature type="transmembrane region" description="Helical" evidence="6">
    <location>
        <begin position="86"/>
        <end position="111"/>
    </location>
</feature>
<evidence type="ECO:0000256" key="2">
    <source>
        <dbReference type="ARBA" id="ARBA00022475"/>
    </source>
</evidence>
<comment type="caution">
    <text evidence="7">The sequence shown here is derived from an EMBL/GenBank/DDBJ whole genome shotgun (WGS) entry which is preliminary data.</text>
</comment>
<organism evidence="7 8">
    <name type="scientific">Candidatus Fischerbacteria bacterium RBG_13_37_8</name>
    <dbReference type="NCBI Taxonomy" id="1817863"/>
    <lineage>
        <taxon>Bacteria</taxon>
        <taxon>Candidatus Fischeribacteriota</taxon>
    </lineage>
</organism>
<dbReference type="CDD" id="cd13128">
    <property type="entry name" value="MATE_Wzx_like"/>
    <property type="match status" value="1"/>
</dbReference>
<evidence type="ECO:0000256" key="3">
    <source>
        <dbReference type="ARBA" id="ARBA00022692"/>
    </source>
</evidence>
<dbReference type="Pfam" id="PF01943">
    <property type="entry name" value="Polysacc_synt"/>
    <property type="match status" value="1"/>
</dbReference>
<evidence type="ECO:0000313" key="7">
    <source>
        <dbReference type="EMBL" id="OGF67037.1"/>
    </source>
</evidence>
<feature type="transmembrane region" description="Helical" evidence="6">
    <location>
        <begin position="407"/>
        <end position="426"/>
    </location>
</feature>
<dbReference type="PANTHER" id="PTHR30250">
    <property type="entry name" value="PST FAMILY PREDICTED COLANIC ACID TRANSPORTER"/>
    <property type="match status" value="1"/>
</dbReference>
<feature type="transmembrane region" description="Helical" evidence="6">
    <location>
        <begin position="226"/>
        <end position="243"/>
    </location>
</feature>
<feature type="transmembrane region" description="Helical" evidence="6">
    <location>
        <begin position="42"/>
        <end position="66"/>
    </location>
</feature>
<dbReference type="STRING" id="1817863.A2Y62_10810"/>
<feature type="transmembrane region" description="Helical" evidence="6">
    <location>
        <begin position="461"/>
        <end position="485"/>
    </location>
</feature>
<keyword evidence="4 6" id="KW-1133">Transmembrane helix</keyword>
<dbReference type="EMBL" id="MFGW01000074">
    <property type="protein sequence ID" value="OGF67037.1"/>
    <property type="molecule type" value="Genomic_DNA"/>
</dbReference>
<dbReference type="InterPro" id="IPR050833">
    <property type="entry name" value="Poly_Biosynth_Transport"/>
</dbReference>
<dbReference type="AlphaFoldDB" id="A0A1F5VUT8"/>
<keyword evidence="5 6" id="KW-0472">Membrane</keyword>
<keyword evidence="3 6" id="KW-0812">Transmembrane</keyword>
<evidence type="ECO:0000313" key="8">
    <source>
        <dbReference type="Proteomes" id="UP000178943"/>
    </source>
</evidence>
<sequence length="503" mass="57248">MTNSTYFRVLKNTFWNLWGGSSLIFLQIVITPYIVHKLGTEIYGIWSLAWILLSYFGFLELGLGTACVKFISEYYNKHDFSNCSKIYWTSLIITVIQGIIGSIIIIGFAPLMVKKFFSISSQLIPMTTLVIQLSAIGIIASFLLGTAQAVSAALERFDWINKITISKNIVQFLGIAIILYLGGSIIHMLLFSFLLQIMTLVIYYLLGLKLIPELNNQKLDKKAFRVLLKFGGWVTLSSILAPTLDNIEKLFIGSFLSVAFLTYYYVPFSLLSRLFLLSNSLSTALFPAFSEMSSREDHATLQSIVLQATRILSASVGFISILLIIFAKDFLTFWLGQEFALHATTPMKILCAAFWINIIAHIPFAFLRAHNKPHIPALCHLIELFLYLPIAYWLIKLFSLNGAALAWTFRVSIDTTLLIIATTYFLKFPINKILKAIFNIGLLVPSILMIIIWCAQNLWGLSIWFVIINAFIFSILEILIIWHFILRTEEKQIIQTLFFQFKR</sequence>
<dbReference type="GO" id="GO:0005886">
    <property type="term" value="C:plasma membrane"/>
    <property type="evidence" value="ECO:0007669"/>
    <property type="project" value="UniProtKB-SubCell"/>
</dbReference>
<feature type="transmembrane region" description="Helical" evidence="6">
    <location>
        <begin position="433"/>
        <end position="455"/>
    </location>
</feature>
<evidence type="ECO:0008006" key="9">
    <source>
        <dbReference type="Google" id="ProtNLM"/>
    </source>
</evidence>
<evidence type="ECO:0000256" key="6">
    <source>
        <dbReference type="SAM" id="Phobius"/>
    </source>
</evidence>
<feature type="transmembrane region" description="Helical" evidence="6">
    <location>
        <begin position="311"/>
        <end position="335"/>
    </location>
</feature>
<evidence type="ECO:0000256" key="4">
    <source>
        <dbReference type="ARBA" id="ARBA00022989"/>
    </source>
</evidence>
<evidence type="ECO:0000256" key="1">
    <source>
        <dbReference type="ARBA" id="ARBA00004651"/>
    </source>
</evidence>
<reference evidence="7 8" key="1">
    <citation type="journal article" date="2016" name="Nat. Commun.">
        <title>Thousands of microbial genomes shed light on interconnected biogeochemical processes in an aquifer system.</title>
        <authorList>
            <person name="Anantharaman K."/>
            <person name="Brown C.T."/>
            <person name="Hug L.A."/>
            <person name="Sharon I."/>
            <person name="Castelle C.J."/>
            <person name="Probst A.J."/>
            <person name="Thomas B.C."/>
            <person name="Singh A."/>
            <person name="Wilkins M.J."/>
            <person name="Karaoz U."/>
            <person name="Brodie E.L."/>
            <person name="Williams K.H."/>
            <person name="Hubbard S.S."/>
            <person name="Banfield J.F."/>
        </authorList>
    </citation>
    <scope>NUCLEOTIDE SEQUENCE [LARGE SCALE GENOMIC DNA]</scope>
</reference>
<proteinExistence type="predicted"/>
<dbReference type="PANTHER" id="PTHR30250:SF26">
    <property type="entry name" value="PSMA PROTEIN"/>
    <property type="match status" value="1"/>
</dbReference>
<protein>
    <recommendedName>
        <fullName evidence="9">Polysaccharide biosynthesis protein C-terminal domain-containing protein</fullName>
    </recommendedName>
</protein>
<dbReference type="InterPro" id="IPR002797">
    <property type="entry name" value="Polysacc_synth"/>
</dbReference>
<feature type="transmembrane region" description="Helical" evidence="6">
    <location>
        <begin position="347"/>
        <end position="367"/>
    </location>
</feature>
<gene>
    <name evidence="7" type="ORF">A2Y62_10810</name>
</gene>
<dbReference type="Proteomes" id="UP000178943">
    <property type="component" value="Unassembled WGS sequence"/>
</dbReference>
<feature type="transmembrane region" description="Helical" evidence="6">
    <location>
        <begin position="159"/>
        <end position="181"/>
    </location>
</feature>